<evidence type="ECO:0000256" key="2">
    <source>
        <dbReference type="ARBA" id="ARBA00022475"/>
    </source>
</evidence>
<evidence type="ECO:0000256" key="6">
    <source>
        <dbReference type="ARBA" id="ARBA00023136"/>
    </source>
</evidence>
<dbReference type="PANTHER" id="PTHR24231">
    <property type="entry name" value="PURINOCEPTOR-RELATED G-PROTEIN COUPLED RECEPTOR"/>
    <property type="match status" value="1"/>
</dbReference>
<dbReference type="InterPro" id="IPR000276">
    <property type="entry name" value="GPCR_Rhodpsn"/>
</dbReference>
<gene>
    <name evidence="12" type="ORF">ACEWY4_023205</name>
</gene>
<dbReference type="GO" id="GO:0004930">
    <property type="term" value="F:G protein-coupled receptor activity"/>
    <property type="evidence" value="ECO:0007669"/>
    <property type="project" value="UniProtKB-KW"/>
</dbReference>
<keyword evidence="3 9" id="KW-0812">Transmembrane</keyword>
<evidence type="ECO:0000256" key="5">
    <source>
        <dbReference type="ARBA" id="ARBA00023040"/>
    </source>
</evidence>
<comment type="subcellular location">
    <subcellularLocation>
        <location evidence="1">Cell membrane</location>
        <topology evidence="1">Multi-pass membrane protein</topology>
    </subcellularLocation>
</comment>
<dbReference type="SUPFAM" id="SSF81321">
    <property type="entry name" value="Family A G protein-coupled receptor-like"/>
    <property type="match status" value="1"/>
</dbReference>
<feature type="transmembrane region" description="Helical" evidence="10">
    <location>
        <begin position="93"/>
        <end position="115"/>
    </location>
</feature>
<feature type="transmembrane region" description="Helical" evidence="10">
    <location>
        <begin position="239"/>
        <end position="259"/>
    </location>
</feature>
<feature type="transmembrane region" description="Helical" evidence="10">
    <location>
        <begin position="186"/>
        <end position="212"/>
    </location>
</feature>
<dbReference type="InterPro" id="IPR017452">
    <property type="entry name" value="GPCR_Rhodpsn_7TM"/>
</dbReference>
<dbReference type="PROSITE" id="PS50262">
    <property type="entry name" value="G_PROTEIN_RECEP_F1_2"/>
    <property type="match status" value="1"/>
</dbReference>
<dbReference type="AlphaFoldDB" id="A0ABD1J2H0"/>
<evidence type="ECO:0000256" key="8">
    <source>
        <dbReference type="ARBA" id="ARBA00023224"/>
    </source>
</evidence>
<proteinExistence type="inferred from homology"/>
<keyword evidence="6 10" id="KW-0472">Membrane</keyword>
<evidence type="ECO:0000256" key="10">
    <source>
        <dbReference type="SAM" id="Phobius"/>
    </source>
</evidence>
<dbReference type="Proteomes" id="UP001591681">
    <property type="component" value="Unassembled WGS sequence"/>
</dbReference>
<keyword evidence="5 9" id="KW-0297">G-protein coupled receptor</keyword>
<comment type="similarity">
    <text evidence="9">Belongs to the G-protein coupled receptor 1 family.</text>
</comment>
<feature type="transmembrane region" description="Helical" evidence="10">
    <location>
        <begin position="55"/>
        <end position="73"/>
    </location>
</feature>
<sequence length="335" mass="37607">MIISEVKCDNCRPQPLVSSTEVLPWLYLSLALLGFLTNGLVLFQLWRTQRKPTTIFTLNMAVSDITLCVSFFFRIAYFKNSRQWDANAPLCRLALSVSIAVFYVNVYCNMCFLLWTSINRYVTVVQPSQSVLQAFRNPRTCYRLCVATWAVFLVSVSVRVVATEVSTMNFSSTCYHLMEHHKQEHLVSLVLGSLLFFSILGAMLVSYSLLLYHLQKVHRTSLVSAWFGPGGGLKVKRKVMASVLVFLACFLPHNIQRSIMAFSGTENCETKKRHSEVTSVTILVAALNCCLNPILHLVLRLPCCRMTRPASSSVPAAAESSRNQLPQIYITEASG</sequence>
<keyword evidence="8 9" id="KW-0807">Transducer</keyword>
<evidence type="ECO:0000256" key="4">
    <source>
        <dbReference type="ARBA" id="ARBA00022989"/>
    </source>
</evidence>
<accession>A0ABD1J2H0</accession>
<feature type="transmembrane region" description="Helical" evidence="10">
    <location>
        <begin position="279"/>
        <end position="299"/>
    </location>
</feature>
<dbReference type="PRINTS" id="PR00237">
    <property type="entry name" value="GPCRRHODOPSN"/>
</dbReference>
<dbReference type="Gene3D" id="1.20.1070.10">
    <property type="entry name" value="Rhodopsin 7-helix transmembrane proteins"/>
    <property type="match status" value="1"/>
</dbReference>
<keyword evidence="13" id="KW-1185">Reference proteome</keyword>
<evidence type="ECO:0000256" key="3">
    <source>
        <dbReference type="ARBA" id="ARBA00022692"/>
    </source>
</evidence>
<dbReference type="PANTHER" id="PTHR24231:SF47">
    <property type="entry name" value="G-PROTEIN COUPLED RECEPTOR 82-RELATED"/>
    <property type="match status" value="1"/>
</dbReference>
<keyword evidence="7 9" id="KW-0675">Receptor</keyword>
<protein>
    <recommendedName>
        <fullName evidence="11">G-protein coupled receptors family 1 profile domain-containing protein</fullName>
    </recommendedName>
</protein>
<evidence type="ECO:0000256" key="9">
    <source>
        <dbReference type="RuleBase" id="RU000688"/>
    </source>
</evidence>
<comment type="caution">
    <text evidence="12">The sequence shown here is derived from an EMBL/GenBank/DDBJ whole genome shotgun (WGS) entry which is preliminary data.</text>
</comment>
<dbReference type="GO" id="GO:0005886">
    <property type="term" value="C:plasma membrane"/>
    <property type="evidence" value="ECO:0007669"/>
    <property type="project" value="UniProtKB-SubCell"/>
</dbReference>
<evidence type="ECO:0000256" key="7">
    <source>
        <dbReference type="ARBA" id="ARBA00023170"/>
    </source>
</evidence>
<name>A0ABD1J2H0_9TELE</name>
<evidence type="ECO:0000256" key="1">
    <source>
        <dbReference type="ARBA" id="ARBA00004651"/>
    </source>
</evidence>
<dbReference type="Pfam" id="PF00001">
    <property type="entry name" value="7tm_1"/>
    <property type="match status" value="1"/>
</dbReference>
<evidence type="ECO:0000313" key="13">
    <source>
        <dbReference type="Proteomes" id="UP001591681"/>
    </source>
</evidence>
<reference evidence="12 13" key="1">
    <citation type="submission" date="2024-09" db="EMBL/GenBank/DDBJ databases">
        <title>A chromosome-level genome assembly of Gray's grenadier anchovy, Coilia grayii.</title>
        <authorList>
            <person name="Fu Z."/>
        </authorList>
    </citation>
    <scope>NUCLEOTIDE SEQUENCE [LARGE SCALE GENOMIC DNA]</scope>
    <source>
        <strain evidence="12">G4</strain>
        <tissue evidence="12">Muscle</tissue>
    </source>
</reference>
<feature type="transmembrane region" description="Helical" evidence="10">
    <location>
        <begin position="25"/>
        <end position="43"/>
    </location>
</feature>
<feature type="domain" description="G-protein coupled receptors family 1 profile" evidence="11">
    <location>
        <begin position="34"/>
        <end position="296"/>
    </location>
</feature>
<evidence type="ECO:0000259" key="11">
    <source>
        <dbReference type="PROSITE" id="PS50262"/>
    </source>
</evidence>
<keyword evidence="4 10" id="KW-1133">Transmembrane helix</keyword>
<evidence type="ECO:0000313" key="12">
    <source>
        <dbReference type="EMBL" id="KAL2081352.1"/>
    </source>
</evidence>
<feature type="transmembrane region" description="Helical" evidence="10">
    <location>
        <begin position="141"/>
        <end position="162"/>
    </location>
</feature>
<dbReference type="PROSITE" id="PS00237">
    <property type="entry name" value="G_PROTEIN_RECEP_F1_1"/>
    <property type="match status" value="1"/>
</dbReference>
<dbReference type="EMBL" id="JBHFQA010000020">
    <property type="protein sequence ID" value="KAL2081352.1"/>
    <property type="molecule type" value="Genomic_DNA"/>
</dbReference>
<organism evidence="12 13">
    <name type="scientific">Coilia grayii</name>
    <name type="common">Gray's grenadier anchovy</name>
    <dbReference type="NCBI Taxonomy" id="363190"/>
    <lineage>
        <taxon>Eukaryota</taxon>
        <taxon>Metazoa</taxon>
        <taxon>Chordata</taxon>
        <taxon>Craniata</taxon>
        <taxon>Vertebrata</taxon>
        <taxon>Euteleostomi</taxon>
        <taxon>Actinopterygii</taxon>
        <taxon>Neopterygii</taxon>
        <taxon>Teleostei</taxon>
        <taxon>Clupei</taxon>
        <taxon>Clupeiformes</taxon>
        <taxon>Clupeoidei</taxon>
        <taxon>Engraulidae</taxon>
        <taxon>Coilinae</taxon>
        <taxon>Coilia</taxon>
    </lineage>
</organism>
<keyword evidence="2" id="KW-1003">Cell membrane</keyword>